<protein>
    <submittedName>
        <fullName evidence="1">Uncharacterized protein</fullName>
    </submittedName>
</protein>
<name>A0ACD6AEU6_AVESA</name>
<sequence length="153" mass="17049">MFMHLRHMTCRLNVLNGSENADNGVLQLAYCLDIAPQLETLHLDMFHSGFKDNNRCDEVVGEEDGPDMRRHDHLKTVYISGFRLYKAQTKLACCILAKASVLEHLKLEPRFAVGIGSRPSVGLESVIPEVCKWARLASKHFGKVVTVSGAPSE</sequence>
<proteinExistence type="predicted"/>
<dbReference type="EnsemblPlants" id="AVESA.00010b.r2.7DG1344350.1">
    <property type="protein sequence ID" value="AVESA.00010b.r2.7DG1344350.1.CDS"/>
    <property type="gene ID" value="AVESA.00010b.r2.7DG1344350"/>
</dbReference>
<evidence type="ECO:0000313" key="1">
    <source>
        <dbReference type="EnsemblPlants" id="AVESA.00010b.r2.7DG1344350.1.CDS"/>
    </source>
</evidence>
<keyword evidence="2" id="KW-1185">Reference proteome</keyword>
<dbReference type="Proteomes" id="UP001732700">
    <property type="component" value="Chromosome 7D"/>
</dbReference>
<accession>A0ACD6AEU6</accession>
<reference evidence="1" key="2">
    <citation type="submission" date="2025-09" db="UniProtKB">
        <authorList>
            <consortium name="EnsemblPlants"/>
        </authorList>
    </citation>
    <scope>IDENTIFICATION</scope>
</reference>
<reference evidence="1" key="1">
    <citation type="submission" date="2021-05" db="EMBL/GenBank/DDBJ databases">
        <authorList>
            <person name="Scholz U."/>
            <person name="Mascher M."/>
            <person name="Fiebig A."/>
        </authorList>
    </citation>
    <scope>NUCLEOTIDE SEQUENCE [LARGE SCALE GENOMIC DNA]</scope>
</reference>
<evidence type="ECO:0000313" key="2">
    <source>
        <dbReference type="Proteomes" id="UP001732700"/>
    </source>
</evidence>
<organism evidence="1 2">
    <name type="scientific">Avena sativa</name>
    <name type="common">Oat</name>
    <dbReference type="NCBI Taxonomy" id="4498"/>
    <lineage>
        <taxon>Eukaryota</taxon>
        <taxon>Viridiplantae</taxon>
        <taxon>Streptophyta</taxon>
        <taxon>Embryophyta</taxon>
        <taxon>Tracheophyta</taxon>
        <taxon>Spermatophyta</taxon>
        <taxon>Magnoliopsida</taxon>
        <taxon>Liliopsida</taxon>
        <taxon>Poales</taxon>
        <taxon>Poaceae</taxon>
        <taxon>BOP clade</taxon>
        <taxon>Pooideae</taxon>
        <taxon>Poodae</taxon>
        <taxon>Poeae</taxon>
        <taxon>Poeae Chloroplast Group 1 (Aveneae type)</taxon>
        <taxon>Aveninae</taxon>
        <taxon>Avena</taxon>
    </lineage>
</organism>